<organism evidence="1 2">
    <name type="scientific">Xenorhabdus stockiae</name>
    <dbReference type="NCBI Taxonomy" id="351614"/>
    <lineage>
        <taxon>Bacteria</taxon>
        <taxon>Pseudomonadati</taxon>
        <taxon>Pseudomonadota</taxon>
        <taxon>Gammaproteobacteria</taxon>
        <taxon>Enterobacterales</taxon>
        <taxon>Morganellaceae</taxon>
        <taxon>Xenorhabdus</taxon>
    </lineage>
</organism>
<evidence type="ECO:0000313" key="1">
    <source>
        <dbReference type="EMBL" id="PHM66778.1"/>
    </source>
</evidence>
<dbReference type="Proteomes" id="UP000222366">
    <property type="component" value="Unassembled WGS sequence"/>
</dbReference>
<name>A0A2D0KTS8_9GAMM</name>
<dbReference type="AlphaFoldDB" id="A0A2D0KTS8"/>
<gene>
    <name evidence="1" type="ORF">Xsto_00793</name>
</gene>
<sequence length="32" mass="3685">MRTELGEEKIWHEKCISKIVDAHPTPYDSIAS</sequence>
<comment type="caution">
    <text evidence="1">The sequence shown here is derived from an EMBL/GenBank/DDBJ whole genome shotgun (WGS) entry which is preliminary data.</text>
</comment>
<protein>
    <submittedName>
        <fullName evidence="1">Uncharacterized protein</fullName>
    </submittedName>
</protein>
<evidence type="ECO:0000313" key="2">
    <source>
        <dbReference type="Proteomes" id="UP000222366"/>
    </source>
</evidence>
<reference evidence="1 2" key="1">
    <citation type="journal article" date="2017" name="Nat. Microbiol.">
        <title>Natural product diversity associated with the nematode symbionts Photorhabdus and Xenorhabdus.</title>
        <authorList>
            <person name="Tobias N.J."/>
            <person name="Wolff H."/>
            <person name="Djahanschiri B."/>
            <person name="Grundmann F."/>
            <person name="Kronenwerth M."/>
            <person name="Shi Y.M."/>
            <person name="Simonyi S."/>
            <person name="Grun P."/>
            <person name="Shapiro-Ilan D."/>
            <person name="Pidot S.J."/>
            <person name="Stinear T.P."/>
            <person name="Ebersberger I."/>
            <person name="Bode H.B."/>
        </authorList>
    </citation>
    <scope>NUCLEOTIDE SEQUENCE [LARGE SCALE GENOMIC DNA]</scope>
    <source>
        <strain evidence="1 2">DSM 17904</strain>
    </source>
</reference>
<proteinExistence type="predicted"/>
<accession>A0A2D0KTS8</accession>
<keyword evidence="2" id="KW-1185">Reference proteome</keyword>
<dbReference type="EMBL" id="NJAJ01000006">
    <property type="protein sequence ID" value="PHM66778.1"/>
    <property type="molecule type" value="Genomic_DNA"/>
</dbReference>